<dbReference type="Proteomes" id="UP000193834">
    <property type="component" value="Unassembled WGS sequence"/>
</dbReference>
<dbReference type="STRING" id="1852522.SAMN06295960_1865"/>
<dbReference type="SUPFAM" id="SSF55729">
    <property type="entry name" value="Acyl-CoA N-acyltransferases (Nat)"/>
    <property type="match status" value="1"/>
</dbReference>
<organism evidence="2 3">
    <name type="scientific">Paenibacillus aquistagni</name>
    <dbReference type="NCBI Taxonomy" id="1852522"/>
    <lineage>
        <taxon>Bacteria</taxon>
        <taxon>Bacillati</taxon>
        <taxon>Bacillota</taxon>
        <taxon>Bacilli</taxon>
        <taxon>Bacillales</taxon>
        <taxon>Paenibacillaceae</taxon>
        <taxon>Paenibacillus</taxon>
    </lineage>
</organism>
<dbReference type="RefSeq" id="WP_085494110.1">
    <property type="nucleotide sequence ID" value="NZ_FXAZ01000002.1"/>
</dbReference>
<sequence length="262" mass="29263">MIVLDAKPLQHLLQPLLTSVTYVPSFAYAVLSSTVEGSIWVNDDKHPTTAVIGTGSGLYAVFGDASDKKVLDWLRNLYHDQYKNNEKRFLLFATAYEWEDSLASIMDHDGERSSRMSYELKGHLYAFPPAYVEAGFGLQRITMGTIAASTTFPESYYKENWGSVQQFMQKGFGYAVTFGGKIVSECTAVCLGSPYVEIDIATHPNYRGLGLGRFAAAAFIQHCSRQGLIPRWECDVSNVSSMRLAEKLDFSHSNGYTVFRKK</sequence>
<dbReference type="CDD" id="cd04301">
    <property type="entry name" value="NAT_SF"/>
    <property type="match status" value="1"/>
</dbReference>
<dbReference type="PROSITE" id="PS51186">
    <property type="entry name" value="GNAT"/>
    <property type="match status" value="1"/>
</dbReference>
<evidence type="ECO:0000313" key="3">
    <source>
        <dbReference type="Proteomes" id="UP000193834"/>
    </source>
</evidence>
<dbReference type="AlphaFoldDB" id="A0A1X7K0T5"/>
<accession>A0A1X7K0T5</accession>
<evidence type="ECO:0000259" key="1">
    <source>
        <dbReference type="PROSITE" id="PS51186"/>
    </source>
</evidence>
<dbReference type="PANTHER" id="PTHR31143:SF2">
    <property type="entry name" value="FR47-LIKE DOMAIN-CONTAINING PROTEIN-RELATED"/>
    <property type="match status" value="1"/>
</dbReference>
<dbReference type="OrthoDB" id="2773476at2"/>
<protein>
    <submittedName>
        <fullName evidence="2">GNAT acetyltransferase</fullName>
    </submittedName>
</protein>
<dbReference type="PANTHER" id="PTHR31143">
    <property type="match status" value="1"/>
</dbReference>
<name>A0A1X7K0T5_9BACL</name>
<feature type="domain" description="N-acetyltransferase" evidence="1">
    <location>
        <begin position="122"/>
        <end position="262"/>
    </location>
</feature>
<dbReference type="InterPro" id="IPR027365">
    <property type="entry name" value="GNAT_acetyltra_YdfB-like"/>
</dbReference>
<dbReference type="InterPro" id="IPR000182">
    <property type="entry name" value="GNAT_dom"/>
</dbReference>
<evidence type="ECO:0000313" key="2">
    <source>
        <dbReference type="EMBL" id="SMG33713.1"/>
    </source>
</evidence>
<reference evidence="2 3" key="1">
    <citation type="submission" date="2017-04" db="EMBL/GenBank/DDBJ databases">
        <authorList>
            <person name="Afonso C.L."/>
            <person name="Miller P.J."/>
            <person name="Scott M.A."/>
            <person name="Spackman E."/>
            <person name="Goraichik I."/>
            <person name="Dimitrov K.M."/>
            <person name="Suarez D.L."/>
            <person name="Swayne D.E."/>
        </authorList>
    </citation>
    <scope>NUCLEOTIDE SEQUENCE [LARGE SCALE GENOMIC DNA]</scope>
    <source>
        <strain evidence="2 3">11</strain>
    </source>
</reference>
<dbReference type="Pfam" id="PF12746">
    <property type="entry name" value="GNAT_acetyltran"/>
    <property type="match status" value="1"/>
</dbReference>
<gene>
    <name evidence="2" type="ORF">SAMN06295960_1865</name>
</gene>
<keyword evidence="3" id="KW-1185">Reference proteome</keyword>
<dbReference type="GO" id="GO:0016747">
    <property type="term" value="F:acyltransferase activity, transferring groups other than amino-acyl groups"/>
    <property type="evidence" value="ECO:0007669"/>
    <property type="project" value="InterPro"/>
</dbReference>
<dbReference type="Gene3D" id="3.40.630.30">
    <property type="match status" value="1"/>
</dbReference>
<dbReference type="InterPro" id="IPR042573">
    <property type="entry name" value="GNAT_acetyltra_N"/>
</dbReference>
<keyword evidence="2" id="KW-0808">Transferase</keyword>
<dbReference type="Gene3D" id="3.40.630.110">
    <property type="entry name" value="GNAT acetyltransferase-like"/>
    <property type="match status" value="1"/>
</dbReference>
<dbReference type="InterPro" id="IPR016181">
    <property type="entry name" value="Acyl_CoA_acyltransferase"/>
</dbReference>
<dbReference type="EMBL" id="FXAZ01000002">
    <property type="protein sequence ID" value="SMG33713.1"/>
    <property type="molecule type" value="Genomic_DNA"/>
</dbReference>
<proteinExistence type="predicted"/>